<dbReference type="InParanoid" id="A0A067MJY3"/>
<dbReference type="EMBL" id="KL198054">
    <property type="protein sequence ID" value="KDQ11856.1"/>
    <property type="molecule type" value="Genomic_DNA"/>
</dbReference>
<proteinExistence type="predicted"/>
<keyword evidence="1" id="KW-0479">Metal-binding</keyword>
<dbReference type="AlphaFoldDB" id="A0A067MJY3"/>
<sequence length="1168" mass="129952">MAFPLYWPGKYCFYPIGNTSAVSLTRDIPPEELANILLLGCGDPRNVLYTIFCEPQIATRTLDFTCCDMDPAILARNVLLFSLVADKQPHTIIWNIFFHMHLDQNSHSVLIEQCKKLTSLSETLPLWRSSPYGSFIRMCTEYTLAEIRRHWSLYINMQDLPRERTNTIRDAFTKTFQSSFGGNTLMISPARSSGPLMMKAIEVTSDQFKNYWKKGVTFSDPKQIRSATLLNPTFVYSLGGEGCSVHYGTDPLAPFHLAVLFGNAQGVVSVADAVKAAKAEFSDWCTAFHTSITSTTLNAPIIRFFLGEATAVCRTLRAFATMRVLKSGAPVAQWKAQLIQLSRDEYVAGSAPAVFNVIDTSNLDDDFGLLNTLLATAPLLSVSAGSGVLYTESLLFQGQNATKEFSERLYADITTLSLILGLCPVDYLSGFAARSNVHELHMYEALKSKLGQKQFHQVTTWKSPMSGDIIAAPHAGRWHPPVFDPEQLGTFFYDTYFGLFEQEDPLTLMRLNQKNLQQVISNSNIIHYMRETFVLLLKFARERLNISEERWQVVMRRFCDLRSAGSSLPMDPNNYHELYAQLHRHGVYTIPLYLGELKRVGIFKGWSTIPPLVRIILIVPREKLSALEDSVETIPSIPLMCGVEGSRTDYFFAAVNVAFGRILSIGTEAYPQVVLEGDSEGLKGSSPLITSFVMPTGLLTEIEPMENLSVRLSARTTPGTVSLSGKLGPSLSIFGTKIIDQSHVYILPEQPLASKTVQTTPPLPPTPTASLFAQIGESGSVSVELDEECELVSSMISRISVKNEVVKQLFGSGTSPQVAQVSPCVMRVSIGGQKQDVVYPFPVIGSQHKLRLARKSLYIEVVVAISGPFKPDGMKLNPFSVVLAQNAPNPWSIHRLNLARLPTLDMGAASIDQWLNPHAAQMMSSRERALRKKHETDSLMFVKDTLHTLLVRSSGIQGGSMRRLFALRDKPTTECDTLFFISDLRFDLPSHTMVCDGYVLPLTPELMDVLSSSFAKLVQSGDIVNVSVFEGEMQAWKQILPAFVERCRSSWQHGANCEYKSRGRIPLTETMHEDPLCGCGRGKDVEGMTRVALWRPFAPYVTRVALSPLFAVSYLERVVRNPAAYRCFVCRKPGQPKLMTCGGCKKVRYCSKACQGKNWKSHKAKCKP</sequence>
<dbReference type="GO" id="GO:0008270">
    <property type="term" value="F:zinc ion binding"/>
    <property type="evidence" value="ECO:0007669"/>
    <property type="project" value="UniProtKB-KW"/>
</dbReference>
<dbReference type="InterPro" id="IPR024119">
    <property type="entry name" value="TF_DEAF-1"/>
</dbReference>
<evidence type="ECO:0000256" key="1">
    <source>
        <dbReference type="ARBA" id="ARBA00022723"/>
    </source>
</evidence>
<dbReference type="InterPro" id="IPR002893">
    <property type="entry name" value="Znf_MYND"/>
</dbReference>
<evidence type="ECO:0000259" key="5">
    <source>
        <dbReference type="PROSITE" id="PS50865"/>
    </source>
</evidence>
<dbReference type="STRING" id="930990.A0A067MJY3"/>
<dbReference type="Pfam" id="PF14737">
    <property type="entry name" value="DUF4470"/>
    <property type="match status" value="1"/>
</dbReference>
<keyword evidence="2 4" id="KW-0863">Zinc-finger</keyword>
<accession>A0A067MJY3</accession>
<gene>
    <name evidence="6" type="ORF">BOTBODRAFT_67738</name>
</gene>
<dbReference type="HOGENOM" id="CLU_007974_0_1_1"/>
<dbReference type="PANTHER" id="PTHR10237:SF15">
    <property type="entry name" value="LD37257P"/>
    <property type="match status" value="1"/>
</dbReference>
<dbReference type="Proteomes" id="UP000027195">
    <property type="component" value="Unassembled WGS sequence"/>
</dbReference>
<evidence type="ECO:0000256" key="4">
    <source>
        <dbReference type="PROSITE-ProRule" id="PRU00134"/>
    </source>
</evidence>
<dbReference type="GO" id="GO:0005634">
    <property type="term" value="C:nucleus"/>
    <property type="evidence" value="ECO:0007669"/>
    <property type="project" value="TreeGrafter"/>
</dbReference>
<reference evidence="7" key="1">
    <citation type="journal article" date="2014" name="Proc. Natl. Acad. Sci. U.S.A.">
        <title>Extensive sampling of basidiomycete genomes demonstrates inadequacy of the white-rot/brown-rot paradigm for wood decay fungi.</title>
        <authorList>
            <person name="Riley R."/>
            <person name="Salamov A.A."/>
            <person name="Brown D.W."/>
            <person name="Nagy L.G."/>
            <person name="Floudas D."/>
            <person name="Held B.W."/>
            <person name="Levasseur A."/>
            <person name="Lombard V."/>
            <person name="Morin E."/>
            <person name="Otillar R."/>
            <person name="Lindquist E.A."/>
            <person name="Sun H."/>
            <person name="LaButti K.M."/>
            <person name="Schmutz J."/>
            <person name="Jabbour D."/>
            <person name="Luo H."/>
            <person name="Baker S.E."/>
            <person name="Pisabarro A.G."/>
            <person name="Walton J.D."/>
            <person name="Blanchette R.A."/>
            <person name="Henrissat B."/>
            <person name="Martin F."/>
            <person name="Cullen D."/>
            <person name="Hibbett D.S."/>
            <person name="Grigoriev I.V."/>
        </authorList>
    </citation>
    <scope>NUCLEOTIDE SEQUENCE [LARGE SCALE GENOMIC DNA]</scope>
    <source>
        <strain evidence="7">FD-172 SS1</strain>
    </source>
</reference>
<feature type="domain" description="MYND-type" evidence="5">
    <location>
        <begin position="1127"/>
        <end position="1166"/>
    </location>
</feature>
<evidence type="ECO:0000256" key="2">
    <source>
        <dbReference type="ARBA" id="ARBA00022771"/>
    </source>
</evidence>
<dbReference type="InterPro" id="IPR027974">
    <property type="entry name" value="DUF4470"/>
</dbReference>
<protein>
    <recommendedName>
        <fullName evidence="5">MYND-type domain-containing protein</fullName>
    </recommendedName>
</protein>
<dbReference type="PROSITE" id="PS01360">
    <property type="entry name" value="ZF_MYND_1"/>
    <property type="match status" value="1"/>
</dbReference>
<dbReference type="PANTHER" id="PTHR10237">
    <property type="entry name" value="DEFORMED EPIDERMAL AUTOREGULATORY FACTOR 1 HOMOLOG SUPPRESSIN"/>
    <property type="match status" value="1"/>
</dbReference>
<keyword evidence="7" id="KW-1185">Reference proteome</keyword>
<evidence type="ECO:0000256" key="3">
    <source>
        <dbReference type="ARBA" id="ARBA00022833"/>
    </source>
</evidence>
<dbReference type="OrthoDB" id="432970at2759"/>
<dbReference type="GO" id="GO:0000981">
    <property type="term" value="F:DNA-binding transcription factor activity, RNA polymerase II-specific"/>
    <property type="evidence" value="ECO:0007669"/>
    <property type="project" value="TreeGrafter"/>
</dbReference>
<dbReference type="Gene3D" id="6.10.140.2220">
    <property type="match status" value="1"/>
</dbReference>
<name>A0A067MJY3_BOTB1</name>
<keyword evidence="3" id="KW-0862">Zinc</keyword>
<dbReference type="Pfam" id="PF01753">
    <property type="entry name" value="zf-MYND"/>
    <property type="match status" value="1"/>
</dbReference>
<evidence type="ECO:0000313" key="7">
    <source>
        <dbReference type="Proteomes" id="UP000027195"/>
    </source>
</evidence>
<dbReference type="PROSITE" id="PS50865">
    <property type="entry name" value="ZF_MYND_2"/>
    <property type="match status" value="1"/>
</dbReference>
<dbReference type="SUPFAM" id="SSF144232">
    <property type="entry name" value="HIT/MYND zinc finger-like"/>
    <property type="match status" value="1"/>
</dbReference>
<evidence type="ECO:0000313" key="6">
    <source>
        <dbReference type="EMBL" id="KDQ11856.1"/>
    </source>
</evidence>
<organism evidence="6 7">
    <name type="scientific">Botryobasidium botryosum (strain FD-172 SS1)</name>
    <dbReference type="NCBI Taxonomy" id="930990"/>
    <lineage>
        <taxon>Eukaryota</taxon>
        <taxon>Fungi</taxon>
        <taxon>Dikarya</taxon>
        <taxon>Basidiomycota</taxon>
        <taxon>Agaricomycotina</taxon>
        <taxon>Agaricomycetes</taxon>
        <taxon>Cantharellales</taxon>
        <taxon>Botryobasidiaceae</taxon>
        <taxon>Botryobasidium</taxon>
    </lineage>
</organism>